<dbReference type="Proteomes" id="UP000002217">
    <property type="component" value="Chromosome"/>
</dbReference>
<dbReference type="HOGENOM" id="CLU_2681677_0_0_9"/>
<keyword evidence="1" id="KW-0472">Membrane</keyword>
<keyword evidence="3" id="KW-1185">Reference proteome</keyword>
<feature type="transmembrane region" description="Helical" evidence="1">
    <location>
        <begin position="29"/>
        <end position="50"/>
    </location>
</feature>
<accession>C8VXG6</accession>
<evidence type="ECO:0000313" key="2">
    <source>
        <dbReference type="EMBL" id="ACV64562.1"/>
    </source>
</evidence>
<name>C8VXG6_DESAS</name>
<organism evidence="2 3">
    <name type="scientific">Desulfofarcimen acetoxidans (strain ATCC 49208 / DSM 771 / KCTC 5769 / VKM B-1644 / 5575)</name>
    <name type="common">Desulfotomaculum acetoxidans</name>
    <dbReference type="NCBI Taxonomy" id="485916"/>
    <lineage>
        <taxon>Bacteria</taxon>
        <taxon>Bacillati</taxon>
        <taxon>Bacillota</taxon>
        <taxon>Clostridia</taxon>
        <taxon>Eubacteriales</taxon>
        <taxon>Peptococcaceae</taxon>
        <taxon>Desulfofarcimen</taxon>
    </lineage>
</organism>
<evidence type="ECO:0000256" key="1">
    <source>
        <dbReference type="SAM" id="Phobius"/>
    </source>
</evidence>
<sequence>MLMLIFILVILCLVACVYFLRKYKVDKKIVNLIIGFLLLFSTLTFIMVSIKYTTHPIRSTSLVTTGLIRFLCFS</sequence>
<dbReference type="KEGG" id="dae:Dtox_3860"/>
<protein>
    <submittedName>
        <fullName evidence="2">Uncharacterized protein</fullName>
    </submittedName>
</protein>
<keyword evidence="1" id="KW-1133">Transmembrane helix</keyword>
<gene>
    <name evidence="2" type="ordered locus">Dtox_3860</name>
</gene>
<dbReference type="AlphaFoldDB" id="C8VXG6"/>
<reference evidence="2 3" key="1">
    <citation type="journal article" date="2009" name="Stand. Genomic Sci.">
        <title>Complete genome sequence of Desulfotomaculum acetoxidans type strain (5575).</title>
        <authorList>
            <person name="Spring S."/>
            <person name="Lapidus A."/>
            <person name="Schroder M."/>
            <person name="Gleim D."/>
            <person name="Sims D."/>
            <person name="Meincke L."/>
            <person name="Glavina Del Rio T."/>
            <person name="Tice H."/>
            <person name="Copeland A."/>
            <person name="Cheng J.F."/>
            <person name="Lucas S."/>
            <person name="Chen F."/>
            <person name="Nolan M."/>
            <person name="Bruce D."/>
            <person name="Goodwin L."/>
            <person name="Pitluck S."/>
            <person name="Ivanova N."/>
            <person name="Mavromatis K."/>
            <person name="Mikhailova N."/>
            <person name="Pati A."/>
            <person name="Chen A."/>
            <person name="Palaniappan K."/>
            <person name="Land M."/>
            <person name="Hauser L."/>
            <person name="Chang Y.J."/>
            <person name="Jeffries C.D."/>
            <person name="Chain P."/>
            <person name="Saunders E."/>
            <person name="Brettin T."/>
            <person name="Detter J.C."/>
            <person name="Goker M."/>
            <person name="Bristow J."/>
            <person name="Eisen J.A."/>
            <person name="Markowitz V."/>
            <person name="Hugenholtz P."/>
            <person name="Kyrpides N.C."/>
            <person name="Klenk H.P."/>
            <person name="Han C."/>
        </authorList>
    </citation>
    <scope>NUCLEOTIDE SEQUENCE [LARGE SCALE GENOMIC DNA]</scope>
    <source>
        <strain evidence="3">ATCC 49208 / DSM 771 / VKM B-1644</strain>
    </source>
</reference>
<proteinExistence type="predicted"/>
<keyword evidence="1" id="KW-0812">Transmembrane</keyword>
<evidence type="ECO:0000313" key="3">
    <source>
        <dbReference type="Proteomes" id="UP000002217"/>
    </source>
</evidence>
<dbReference type="EMBL" id="CP001720">
    <property type="protein sequence ID" value="ACV64562.1"/>
    <property type="molecule type" value="Genomic_DNA"/>
</dbReference>